<accession>A0AAV3V5J3</accession>
<proteinExistence type="predicted"/>
<dbReference type="EMBL" id="BJLA01000001">
    <property type="protein sequence ID" value="GEA29406.1"/>
    <property type="molecule type" value="Genomic_DNA"/>
</dbReference>
<protein>
    <submittedName>
        <fullName evidence="2">Uncharacterized protein</fullName>
    </submittedName>
</protein>
<feature type="signal peptide" evidence="1">
    <location>
        <begin position="1"/>
        <end position="19"/>
    </location>
</feature>
<feature type="chain" id="PRO_5043584896" evidence="1">
    <location>
        <begin position="20"/>
        <end position="67"/>
    </location>
</feature>
<evidence type="ECO:0000313" key="2">
    <source>
        <dbReference type="EMBL" id="GEA29406.1"/>
    </source>
</evidence>
<dbReference type="Proteomes" id="UP000325212">
    <property type="component" value="Unassembled WGS sequence"/>
</dbReference>
<keyword evidence="1" id="KW-0732">Signal</keyword>
<gene>
    <name evidence="2" type="ORF">CDIOL_03290</name>
</gene>
<evidence type="ECO:0000256" key="1">
    <source>
        <dbReference type="SAM" id="SignalP"/>
    </source>
</evidence>
<sequence length="67" mass="6282">MSYAAWLATAAIAPTTGAAAPHVTATAANPASTFVANFPQSNGFFSSGGGAGGSGFVPAFGSSSNGA</sequence>
<reference evidence="2 3" key="1">
    <citation type="submission" date="2019-06" db="EMBL/GenBank/DDBJ databases">
        <title>Draft genome sequence of Clostridium diolis DSM 15410.</title>
        <authorList>
            <person name="Kobayashi H."/>
            <person name="Tanizawa Y."/>
            <person name="Tohno M."/>
        </authorList>
    </citation>
    <scope>NUCLEOTIDE SEQUENCE [LARGE SCALE GENOMIC DNA]</scope>
    <source>
        <strain evidence="2 3">DSM 15410</strain>
    </source>
</reference>
<organism evidence="2 3">
    <name type="scientific">Clostridium diolis</name>
    <dbReference type="NCBI Taxonomy" id="223919"/>
    <lineage>
        <taxon>Bacteria</taxon>
        <taxon>Bacillati</taxon>
        <taxon>Bacillota</taxon>
        <taxon>Clostridia</taxon>
        <taxon>Eubacteriales</taxon>
        <taxon>Clostridiaceae</taxon>
        <taxon>Clostridium</taxon>
    </lineage>
</organism>
<comment type="caution">
    <text evidence="2">The sequence shown here is derived from an EMBL/GenBank/DDBJ whole genome shotgun (WGS) entry which is preliminary data.</text>
</comment>
<name>A0AAV3V5J3_9CLOT</name>
<evidence type="ECO:0000313" key="3">
    <source>
        <dbReference type="Proteomes" id="UP000325212"/>
    </source>
</evidence>
<dbReference type="AlphaFoldDB" id="A0AAV3V5J3"/>
<keyword evidence="3" id="KW-1185">Reference proteome</keyword>